<reference evidence="1" key="1">
    <citation type="submission" date="2019-03" db="EMBL/GenBank/DDBJ databases">
        <title>Single cell metagenomics reveals metabolic interactions within the superorganism composed of flagellate Streblomastix strix and complex community of Bacteroidetes bacteria on its surface.</title>
        <authorList>
            <person name="Treitli S.C."/>
            <person name="Kolisko M."/>
            <person name="Husnik F."/>
            <person name="Keeling P."/>
            <person name="Hampl V."/>
        </authorList>
    </citation>
    <scope>NUCLEOTIDE SEQUENCE</scope>
    <source>
        <strain evidence="1">STM</strain>
    </source>
</reference>
<feature type="non-terminal residue" evidence="1">
    <location>
        <position position="1"/>
    </location>
</feature>
<evidence type="ECO:0000313" key="1">
    <source>
        <dbReference type="EMBL" id="KAA6324597.1"/>
    </source>
</evidence>
<sequence>RIAILKYPEKDISSYLAISQDANFLFTLTH</sequence>
<organism evidence="1">
    <name type="scientific">termite gut metagenome</name>
    <dbReference type="NCBI Taxonomy" id="433724"/>
    <lineage>
        <taxon>unclassified sequences</taxon>
        <taxon>metagenomes</taxon>
        <taxon>organismal metagenomes</taxon>
    </lineage>
</organism>
<comment type="caution">
    <text evidence="1">The sequence shown here is derived from an EMBL/GenBank/DDBJ whole genome shotgun (WGS) entry which is preliminary data.</text>
</comment>
<evidence type="ECO:0000313" key="2">
    <source>
        <dbReference type="EMBL" id="KAA6337860.1"/>
    </source>
</evidence>
<dbReference type="AlphaFoldDB" id="A0A5J4QRQ6"/>
<name>A0A5J4QRQ6_9ZZZZ</name>
<dbReference type="EMBL" id="SNRY01000665">
    <property type="protein sequence ID" value="KAA6337860.1"/>
    <property type="molecule type" value="Genomic_DNA"/>
</dbReference>
<dbReference type="EMBL" id="SNRY01002539">
    <property type="protein sequence ID" value="KAA6324597.1"/>
    <property type="molecule type" value="Genomic_DNA"/>
</dbReference>
<gene>
    <name evidence="2" type="ORF">EZS27_014092</name>
    <name evidence="1" type="ORF">EZS27_026094</name>
</gene>
<protein>
    <submittedName>
        <fullName evidence="1">Uncharacterized protein</fullName>
    </submittedName>
</protein>
<proteinExistence type="predicted"/>
<accession>A0A5J4QRQ6</accession>